<organism evidence="10 11">
    <name type="scientific">Buchnera aphidicola str. Ua</name>
    <name type="common">Uroleucon ambrosiae</name>
    <dbReference type="NCBI Taxonomy" id="1005057"/>
    <lineage>
        <taxon>Bacteria</taxon>
        <taxon>Pseudomonadati</taxon>
        <taxon>Pseudomonadota</taxon>
        <taxon>Gammaproteobacteria</taxon>
        <taxon>Enterobacterales</taxon>
        <taxon>Erwiniaceae</taxon>
        <taxon>Buchnera</taxon>
    </lineage>
</organism>
<dbReference type="GO" id="GO:0004146">
    <property type="term" value="F:dihydrofolate reductase activity"/>
    <property type="evidence" value="ECO:0007669"/>
    <property type="project" value="UniProtKB-EC"/>
</dbReference>
<evidence type="ECO:0000256" key="3">
    <source>
        <dbReference type="ARBA" id="ARBA00012856"/>
    </source>
</evidence>
<keyword evidence="4 8" id="KW-0554">One-carbon metabolism</keyword>
<dbReference type="GO" id="GO:0046654">
    <property type="term" value="P:tetrahydrofolate biosynthetic process"/>
    <property type="evidence" value="ECO:0007669"/>
    <property type="project" value="UniProtKB-UniPathway"/>
</dbReference>
<dbReference type="GO" id="GO:0046655">
    <property type="term" value="P:folic acid metabolic process"/>
    <property type="evidence" value="ECO:0007669"/>
    <property type="project" value="TreeGrafter"/>
</dbReference>
<dbReference type="UniPathway" id="UPA00077">
    <property type="reaction ID" value="UER00158"/>
</dbReference>
<dbReference type="PANTHER" id="PTHR48069">
    <property type="entry name" value="DIHYDROFOLATE REDUCTASE"/>
    <property type="match status" value="1"/>
</dbReference>
<dbReference type="SUPFAM" id="SSF53597">
    <property type="entry name" value="Dihydrofolate reductase-like"/>
    <property type="match status" value="1"/>
</dbReference>
<name>G2LP19_BUCUM</name>
<keyword evidence="5 8" id="KW-0521">NADP</keyword>
<dbReference type="eggNOG" id="COG0262">
    <property type="taxonomic scope" value="Bacteria"/>
</dbReference>
<evidence type="ECO:0000256" key="5">
    <source>
        <dbReference type="ARBA" id="ARBA00022857"/>
    </source>
</evidence>
<dbReference type="AlphaFoldDB" id="G2LP19"/>
<dbReference type="PROSITE" id="PS51330">
    <property type="entry name" value="DHFR_2"/>
    <property type="match status" value="1"/>
</dbReference>
<dbReference type="GO" id="GO:0005829">
    <property type="term" value="C:cytosol"/>
    <property type="evidence" value="ECO:0007669"/>
    <property type="project" value="TreeGrafter"/>
</dbReference>
<dbReference type="Pfam" id="PF00186">
    <property type="entry name" value="DHFR_1"/>
    <property type="match status" value="1"/>
</dbReference>
<sequence length="168" mass="19826">MNISLIAAISKNLIIGYQNKIPWYIPNDLKWFKKNTIHKNIIMGRVTWESIAQPLSHRRNIVISKTEIKNKNVIWCHSISDAISNAVSNIIVSKKYQQEIMVIGGEKIYKQMLFYANKLYLTNIDIDIIGDSYFPQYMLYPSWKILFKQNNIKNKFNPYNYSFQILSR</sequence>
<comment type="function">
    <text evidence="7 8">Key enzyme in folate metabolism. Catalyzes an essential reaction for de novo glycine and purine synthesis, and for DNA precursor synthesis.</text>
</comment>
<dbReference type="PATRIC" id="fig|1005057.4.peg.123"/>
<evidence type="ECO:0000313" key="10">
    <source>
        <dbReference type="EMBL" id="AEO07956.1"/>
    </source>
</evidence>
<evidence type="ECO:0000256" key="1">
    <source>
        <dbReference type="ARBA" id="ARBA00004903"/>
    </source>
</evidence>
<dbReference type="PANTHER" id="PTHR48069:SF3">
    <property type="entry name" value="DIHYDROFOLATE REDUCTASE"/>
    <property type="match status" value="1"/>
</dbReference>
<dbReference type="InterPro" id="IPR012259">
    <property type="entry name" value="DHFR"/>
</dbReference>
<comment type="similarity">
    <text evidence="2 8">Belongs to the dihydrofolate reductase family.</text>
</comment>
<dbReference type="GO" id="GO:0046452">
    <property type="term" value="P:dihydrofolate metabolic process"/>
    <property type="evidence" value="ECO:0007669"/>
    <property type="project" value="TreeGrafter"/>
</dbReference>
<dbReference type="EC" id="1.5.1.3" evidence="3 8"/>
<dbReference type="KEGG" id="buh:BUAMB_131"/>
<evidence type="ECO:0000256" key="8">
    <source>
        <dbReference type="PIRNR" id="PIRNR000194"/>
    </source>
</evidence>
<dbReference type="InterPro" id="IPR024072">
    <property type="entry name" value="DHFR-like_dom_sf"/>
</dbReference>
<dbReference type="PRINTS" id="PR00070">
    <property type="entry name" value="DHFR"/>
</dbReference>
<gene>
    <name evidence="10" type="primary">folA</name>
    <name evidence="10" type="ORF">BUAMB_131</name>
</gene>
<keyword evidence="6 8" id="KW-0560">Oxidoreductase</keyword>
<dbReference type="CDD" id="cd00209">
    <property type="entry name" value="DHFR"/>
    <property type="match status" value="1"/>
</dbReference>
<evidence type="ECO:0000256" key="2">
    <source>
        <dbReference type="ARBA" id="ARBA00009539"/>
    </source>
</evidence>
<dbReference type="Proteomes" id="UP000006139">
    <property type="component" value="Chromosome"/>
</dbReference>
<dbReference type="PIRSF" id="PIRSF000194">
    <property type="entry name" value="DHFR"/>
    <property type="match status" value="1"/>
</dbReference>
<feature type="domain" description="DHFR" evidence="9">
    <location>
        <begin position="2"/>
        <end position="168"/>
    </location>
</feature>
<dbReference type="EMBL" id="CP002648">
    <property type="protein sequence ID" value="AEO07956.1"/>
    <property type="molecule type" value="Genomic_DNA"/>
</dbReference>
<protein>
    <recommendedName>
        <fullName evidence="3 8">Dihydrofolate reductase</fullName>
        <ecNumber evidence="3 8">1.5.1.3</ecNumber>
    </recommendedName>
</protein>
<comment type="pathway">
    <text evidence="1 8">Cofactor biosynthesis; tetrahydrofolate biosynthesis; 5,6,7,8-tetrahydrofolate from 7,8-dihydrofolate: step 1/1.</text>
</comment>
<evidence type="ECO:0000256" key="7">
    <source>
        <dbReference type="ARBA" id="ARBA00025067"/>
    </source>
</evidence>
<evidence type="ECO:0000313" key="11">
    <source>
        <dbReference type="Proteomes" id="UP000006139"/>
    </source>
</evidence>
<dbReference type="GO" id="GO:0006730">
    <property type="term" value="P:one-carbon metabolic process"/>
    <property type="evidence" value="ECO:0007669"/>
    <property type="project" value="UniProtKB-KW"/>
</dbReference>
<dbReference type="STRING" id="1005057.BUAMB_131"/>
<comment type="catalytic activity">
    <reaction evidence="8">
        <text>(6S)-5,6,7,8-tetrahydrofolate + NADP(+) = 7,8-dihydrofolate + NADPH + H(+)</text>
        <dbReference type="Rhea" id="RHEA:15009"/>
        <dbReference type="ChEBI" id="CHEBI:15378"/>
        <dbReference type="ChEBI" id="CHEBI:57451"/>
        <dbReference type="ChEBI" id="CHEBI:57453"/>
        <dbReference type="ChEBI" id="CHEBI:57783"/>
        <dbReference type="ChEBI" id="CHEBI:58349"/>
        <dbReference type="EC" id="1.5.1.3"/>
    </reaction>
</comment>
<dbReference type="RefSeq" id="WP_014499860.1">
    <property type="nucleotide sequence ID" value="NC_017259.1"/>
</dbReference>
<reference evidence="10 11" key="1">
    <citation type="journal article" date="2011" name="PLoS Genet.">
        <title>Sequence conservation and functional constraint on intergenic spacers in reduced genomes of the obligate symbiont buchnera.</title>
        <authorList>
            <person name="Degnan P.H."/>
            <person name="Ochman H."/>
            <person name="Moran N.A."/>
        </authorList>
    </citation>
    <scope>NUCLEOTIDE SEQUENCE [LARGE SCALE GENOMIC DNA]</scope>
    <source>
        <strain evidence="10 11">Ua</strain>
    </source>
</reference>
<dbReference type="GO" id="GO:0050661">
    <property type="term" value="F:NADP binding"/>
    <property type="evidence" value="ECO:0007669"/>
    <property type="project" value="InterPro"/>
</dbReference>
<dbReference type="Gene3D" id="3.40.430.10">
    <property type="entry name" value="Dihydrofolate Reductase, subunit A"/>
    <property type="match status" value="1"/>
</dbReference>
<evidence type="ECO:0000256" key="6">
    <source>
        <dbReference type="ARBA" id="ARBA00023002"/>
    </source>
</evidence>
<dbReference type="OrthoDB" id="9804315at2"/>
<accession>G2LP19</accession>
<evidence type="ECO:0000256" key="4">
    <source>
        <dbReference type="ARBA" id="ARBA00022563"/>
    </source>
</evidence>
<dbReference type="InterPro" id="IPR001796">
    <property type="entry name" value="DHFR_dom"/>
</dbReference>
<proteinExistence type="inferred from homology"/>
<dbReference type="HOGENOM" id="CLU_043966_5_1_6"/>
<evidence type="ECO:0000259" key="9">
    <source>
        <dbReference type="PROSITE" id="PS51330"/>
    </source>
</evidence>